<feature type="transmembrane region" description="Helical" evidence="7">
    <location>
        <begin position="137"/>
        <end position="161"/>
    </location>
</feature>
<evidence type="ECO:0000256" key="2">
    <source>
        <dbReference type="ARBA" id="ARBA00022448"/>
    </source>
</evidence>
<evidence type="ECO:0000256" key="1">
    <source>
        <dbReference type="ARBA" id="ARBA00004651"/>
    </source>
</evidence>
<dbReference type="Gene3D" id="1.10.3720.10">
    <property type="entry name" value="MetI-like"/>
    <property type="match status" value="1"/>
</dbReference>
<organism evidence="9 10">
    <name type="scientific">Actinacidiphila yanglinensis</name>
    <dbReference type="NCBI Taxonomy" id="310779"/>
    <lineage>
        <taxon>Bacteria</taxon>
        <taxon>Bacillati</taxon>
        <taxon>Actinomycetota</taxon>
        <taxon>Actinomycetes</taxon>
        <taxon>Kitasatosporales</taxon>
        <taxon>Streptomycetaceae</taxon>
        <taxon>Actinacidiphila</taxon>
    </lineage>
</organism>
<dbReference type="CDD" id="cd06261">
    <property type="entry name" value="TM_PBP2"/>
    <property type="match status" value="1"/>
</dbReference>
<dbReference type="InterPro" id="IPR043429">
    <property type="entry name" value="ArtM/GltK/GlnP/TcyL/YhdX-like"/>
</dbReference>
<dbReference type="PANTHER" id="PTHR30614:SF21">
    <property type="entry name" value="AMINO ACID ABC TRANSPORTER PERMEASE"/>
    <property type="match status" value="1"/>
</dbReference>
<comment type="similarity">
    <text evidence="7">Belongs to the binding-protein-dependent transport system permease family.</text>
</comment>
<protein>
    <submittedName>
        <fullName evidence="9">Amino acid ABC transporter membrane protein 2, PAAT family</fullName>
    </submittedName>
</protein>
<accession>A0A1H5W9H8</accession>
<dbReference type="Proteomes" id="UP000236754">
    <property type="component" value="Unassembled WGS sequence"/>
</dbReference>
<dbReference type="PANTHER" id="PTHR30614">
    <property type="entry name" value="MEMBRANE COMPONENT OF AMINO ACID ABC TRANSPORTER"/>
    <property type="match status" value="1"/>
</dbReference>
<comment type="subcellular location">
    <subcellularLocation>
        <location evidence="1 7">Cell membrane</location>
        <topology evidence="1 7">Multi-pass membrane protein</topology>
    </subcellularLocation>
</comment>
<dbReference type="NCBIfam" id="TIGR01726">
    <property type="entry name" value="HEQRo_perm_3TM"/>
    <property type="match status" value="1"/>
</dbReference>
<dbReference type="GO" id="GO:0022857">
    <property type="term" value="F:transmembrane transporter activity"/>
    <property type="evidence" value="ECO:0007669"/>
    <property type="project" value="InterPro"/>
</dbReference>
<evidence type="ECO:0000256" key="4">
    <source>
        <dbReference type="ARBA" id="ARBA00022692"/>
    </source>
</evidence>
<evidence type="ECO:0000256" key="7">
    <source>
        <dbReference type="RuleBase" id="RU363032"/>
    </source>
</evidence>
<dbReference type="RefSeq" id="WP_103884704.1">
    <property type="nucleotide sequence ID" value="NZ_FNVU01000002.1"/>
</dbReference>
<gene>
    <name evidence="9" type="ORF">SAMN05216223_102603</name>
</gene>
<keyword evidence="3" id="KW-1003">Cell membrane</keyword>
<evidence type="ECO:0000256" key="3">
    <source>
        <dbReference type="ARBA" id="ARBA00022475"/>
    </source>
</evidence>
<dbReference type="InterPro" id="IPR000515">
    <property type="entry name" value="MetI-like"/>
</dbReference>
<dbReference type="GO" id="GO:0006865">
    <property type="term" value="P:amino acid transport"/>
    <property type="evidence" value="ECO:0007669"/>
    <property type="project" value="TreeGrafter"/>
</dbReference>
<keyword evidence="10" id="KW-1185">Reference proteome</keyword>
<evidence type="ECO:0000259" key="8">
    <source>
        <dbReference type="PROSITE" id="PS50928"/>
    </source>
</evidence>
<dbReference type="PROSITE" id="PS50928">
    <property type="entry name" value="ABC_TM1"/>
    <property type="match status" value="1"/>
</dbReference>
<keyword evidence="6 7" id="KW-0472">Membrane</keyword>
<keyword evidence="5 7" id="KW-1133">Transmembrane helix</keyword>
<dbReference type="SUPFAM" id="SSF161098">
    <property type="entry name" value="MetI-like"/>
    <property type="match status" value="1"/>
</dbReference>
<evidence type="ECO:0000313" key="9">
    <source>
        <dbReference type="EMBL" id="SEF96040.1"/>
    </source>
</evidence>
<dbReference type="InterPro" id="IPR010065">
    <property type="entry name" value="AA_ABC_transptr_permease_3TM"/>
</dbReference>
<dbReference type="EMBL" id="FNVU01000002">
    <property type="protein sequence ID" value="SEF96040.1"/>
    <property type="molecule type" value="Genomic_DNA"/>
</dbReference>
<dbReference type="GO" id="GO:0043190">
    <property type="term" value="C:ATP-binding cassette (ABC) transporter complex"/>
    <property type="evidence" value="ECO:0007669"/>
    <property type="project" value="InterPro"/>
</dbReference>
<feature type="transmembrane region" description="Helical" evidence="7">
    <location>
        <begin position="182"/>
        <end position="204"/>
    </location>
</feature>
<evidence type="ECO:0000256" key="5">
    <source>
        <dbReference type="ARBA" id="ARBA00022989"/>
    </source>
</evidence>
<reference evidence="9 10" key="1">
    <citation type="submission" date="2016-10" db="EMBL/GenBank/DDBJ databases">
        <authorList>
            <person name="de Groot N.N."/>
        </authorList>
    </citation>
    <scope>NUCLEOTIDE SEQUENCE [LARGE SCALE GENOMIC DNA]</scope>
    <source>
        <strain evidence="9 10">CGMCC 4.2023</strain>
    </source>
</reference>
<sequence>MSASDRVLFDAPGPRARRRIRIATALSVLVIAGLIALGVHQFARHGQLDHARWQPFEQWPYQRFLLRGLVKTLKAAGMAALLALPSGALLALGRLSPHRVLRVAAGGFVELFRSVPLLLVLYVFLMGIPRAGYTFPVFWELVIPIVLCTSALFAEIFRAGVLALDRGQSEAGQALGLRRRQVMWLVVLPQAVRLVVPTLVSQLVSLLKDTTLGYVVSYGELLNEGKVLGSYTHDFLQSYLTVTVIYVVVNAVLSQLAEALERRGRRRPKAGAAGVGTLVPEPRGELNAEMLHGG</sequence>
<proteinExistence type="inferred from homology"/>
<feature type="transmembrane region" description="Helical" evidence="7">
    <location>
        <begin position="100"/>
        <end position="125"/>
    </location>
</feature>
<evidence type="ECO:0000256" key="6">
    <source>
        <dbReference type="ARBA" id="ARBA00023136"/>
    </source>
</evidence>
<dbReference type="Pfam" id="PF00528">
    <property type="entry name" value="BPD_transp_1"/>
    <property type="match status" value="1"/>
</dbReference>
<feature type="transmembrane region" description="Helical" evidence="7">
    <location>
        <begin position="236"/>
        <end position="257"/>
    </location>
</feature>
<keyword evidence="4 7" id="KW-0812">Transmembrane</keyword>
<feature type="transmembrane region" description="Helical" evidence="7">
    <location>
        <begin position="75"/>
        <end position="93"/>
    </location>
</feature>
<evidence type="ECO:0000313" key="10">
    <source>
        <dbReference type="Proteomes" id="UP000236754"/>
    </source>
</evidence>
<feature type="domain" description="ABC transmembrane type-1" evidence="8">
    <location>
        <begin position="69"/>
        <end position="257"/>
    </location>
</feature>
<dbReference type="InterPro" id="IPR035906">
    <property type="entry name" value="MetI-like_sf"/>
</dbReference>
<dbReference type="AlphaFoldDB" id="A0A1H5W9H8"/>
<name>A0A1H5W9H8_9ACTN</name>
<dbReference type="OrthoDB" id="4543034at2"/>
<feature type="transmembrane region" description="Helical" evidence="7">
    <location>
        <begin position="20"/>
        <end position="43"/>
    </location>
</feature>
<keyword evidence="2 7" id="KW-0813">Transport</keyword>